<organism evidence="13 14">
    <name type="scientific">Candidimonas nitroreducens</name>
    <dbReference type="NCBI Taxonomy" id="683354"/>
    <lineage>
        <taxon>Bacteria</taxon>
        <taxon>Pseudomonadati</taxon>
        <taxon>Pseudomonadota</taxon>
        <taxon>Betaproteobacteria</taxon>
        <taxon>Burkholderiales</taxon>
        <taxon>Alcaligenaceae</taxon>
        <taxon>Candidimonas</taxon>
    </lineage>
</organism>
<evidence type="ECO:0000256" key="1">
    <source>
        <dbReference type="ARBA" id="ARBA00000695"/>
    </source>
</evidence>
<dbReference type="Proteomes" id="UP000214603">
    <property type="component" value="Unassembled WGS sequence"/>
</dbReference>
<evidence type="ECO:0000256" key="5">
    <source>
        <dbReference type="ARBA" id="ARBA00022723"/>
    </source>
</evidence>
<reference evidence="14" key="1">
    <citation type="submission" date="2017-06" db="EMBL/GenBank/DDBJ databases">
        <title>Herbaspirillum phytohormonus sp. nov., isolated from the root nodule of Robinia pseudoacacia in lead-zinc mine.</title>
        <authorList>
            <person name="Fan M."/>
            <person name="Lin Y."/>
        </authorList>
    </citation>
    <scope>NUCLEOTIDE SEQUENCE [LARGE SCALE GENOMIC DNA]</scope>
    <source>
        <strain evidence="14">SC-089</strain>
    </source>
</reference>
<dbReference type="GO" id="GO:0045490">
    <property type="term" value="P:pectin catabolic process"/>
    <property type="evidence" value="ECO:0007669"/>
    <property type="project" value="UniProtKB-UniPathway"/>
</dbReference>
<dbReference type="InterPro" id="IPR011050">
    <property type="entry name" value="Pectin_lyase_fold/virulence"/>
</dbReference>
<protein>
    <recommendedName>
        <fullName evidence="4">pectate lyase</fullName>
        <ecNumber evidence="4">4.2.2.2</ecNumber>
    </recommendedName>
</protein>
<dbReference type="InterPro" id="IPR045032">
    <property type="entry name" value="PEL"/>
</dbReference>
<dbReference type="InterPro" id="IPR018082">
    <property type="entry name" value="AmbAllergen"/>
</dbReference>
<dbReference type="InterPro" id="IPR002022">
    <property type="entry name" value="Pec_lyase"/>
</dbReference>
<keyword evidence="6 11" id="KW-0732">Signal</keyword>
<dbReference type="InterPro" id="IPR012334">
    <property type="entry name" value="Pectin_lyas_fold"/>
</dbReference>
<evidence type="ECO:0000256" key="11">
    <source>
        <dbReference type="SAM" id="SignalP"/>
    </source>
</evidence>
<feature type="region of interest" description="Disordered" evidence="10">
    <location>
        <begin position="381"/>
        <end position="401"/>
    </location>
</feature>
<dbReference type="EC" id="4.2.2.2" evidence="4"/>
<comment type="cofactor">
    <cofactor evidence="2">
        <name>Ca(2+)</name>
        <dbReference type="ChEBI" id="CHEBI:29108"/>
    </cofactor>
</comment>
<dbReference type="GO" id="GO:0005576">
    <property type="term" value="C:extracellular region"/>
    <property type="evidence" value="ECO:0007669"/>
    <property type="project" value="UniProtKB-SubCell"/>
</dbReference>
<comment type="similarity">
    <text evidence="9">Belongs to the polysaccharide lyase 1 family.</text>
</comment>
<evidence type="ECO:0000256" key="4">
    <source>
        <dbReference type="ARBA" id="ARBA00012272"/>
    </source>
</evidence>
<comment type="subcellular location">
    <subcellularLocation>
        <location evidence="9">Secreted</location>
    </subcellularLocation>
</comment>
<dbReference type="Gene3D" id="2.160.20.10">
    <property type="entry name" value="Single-stranded right-handed beta-helix, Pectin lyase-like"/>
    <property type="match status" value="1"/>
</dbReference>
<dbReference type="GO" id="GO:0030570">
    <property type="term" value="F:pectate lyase activity"/>
    <property type="evidence" value="ECO:0007669"/>
    <property type="project" value="UniProtKB-EC"/>
</dbReference>
<dbReference type="SMART" id="SM00656">
    <property type="entry name" value="Amb_all"/>
    <property type="match status" value="1"/>
</dbReference>
<evidence type="ECO:0000256" key="7">
    <source>
        <dbReference type="ARBA" id="ARBA00022837"/>
    </source>
</evidence>
<evidence type="ECO:0000256" key="9">
    <source>
        <dbReference type="RuleBase" id="RU361173"/>
    </source>
</evidence>
<comment type="caution">
    <text evidence="13">The sequence shown here is derived from an EMBL/GenBank/DDBJ whole genome shotgun (WGS) entry which is preliminary data.</text>
</comment>
<feature type="chain" id="PRO_5012466025" description="pectate lyase" evidence="11">
    <location>
        <begin position="19"/>
        <end position="401"/>
    </location>
</feature>
<dbReference type="AlphaFoldDB" id="A0A225MI29"/>
<dbReference type="UniPathway" id="UPA00545">
    <property type="reaction ID" value="UER00824"/>
</dbReference>
<keyword evidence="8 9" id="KW-0456">Lyase</keyword>
<evidence type="ECO:0000256" key="8">
    <source>
        <dbReference type="ARBA" id="ARBA00023239"/>
    </source>
</evidence>
<dbReference type="SUPFAM" id="SSF51126">
    <property type="entry name" value="Pectin lyase-like"/>
    <property type="match status" value="1"/>
</dbReference>
<name>A0A225MI29_9BURK</name>
<evidence type="ECO:0000256" key="10">
    <source>
        <dbReference type="SAM" id="MobiDB-lite"/>
    </source>
</evidence>
<dbReference type="PANTHER" id="PTHR31683">
    <property type="entry name" value="PECTATE LYASE 18-RELATED"/>
    <property type="match status" value="1"/>
</dbReference>
<keyword evidence="9" id="KW-0624">Polysaccharide degradation</keyword>
<dbReference type="RefSeq" id="WP_088603262.1">
    <property type="nucleotide sequence ID" value="NZ_NJIH01000005.1"/>
</dbReference>
<sequence>MRCLAVCAFAFAATASGAAVQAAGPDCKTSASAACPMVSSLLGLREGYGRKAAGGLGGKIVVVSSDADAGPGTLRAAVEQAHGPTWIRFGSDMTIRLQSQIRVPSGITIDGRGHRITLLDYGLGIYRSHDVIITHLTIDGQLKTFSQAVNIANGSHDVWLDHLDLSRFADRLVNVKNGSTDVTLSWVKFHDDDKVMLINNITSKNLYAHYARDAAARVTIHHCYFLDTVQRNPRVQFGTAHLFNNLLENWDFYGMSFSLEARALVEGNIFVNRIDRACKEPPFFPTVEGVQRRYCKYIPHTAARSALENGESDRKNYERTLPIYHYTRGYKAFLRVRDNLYLGAAKPVLRDYQPGKVSDPPYCYGYQAPTQAVADGIRRYAGNTSADPPAVPGCGPEGRRP</sequence>
<comment type="pathway">
    <text evidence="3">Glycan metabolism; pectin degradation; 2-dehydro-3-deoxy-D-gluconate from pectin: step 2/5.</text>
</comment>
<evidence type="ECO:0000256" key="6">
    <source>
        <dbReference type="ARBA" id="ARBA00022729"/>
    </source>
</evidence>
<keyword evidence="14" id="KW-1185">Reference proteome</keyword>
<keyword evidence="9" id="KW-0964">Secreted</keyword>
<dbReference type="PRINTS" id="PR00807">
    <property type="entry name" value="AMBALLERGEN"/>
</dbReference>
<evidence type="ECO:0000256" key="2">
    <source>
        <dbReference type="ARBA" id="ARBA00001913"/>
    </source>
</evidence>
<dbReference type="EMBL" id="NJIH01000005">
    <property type="protein sequence ID" value="OWT60562.1"/>
    <property type="molecule type" value="Genomic_DNA"/>
</dbReference>
<dbReference type="GO" id="GO:0046872">
    <property type="term" value="F:metal ion binding"/>
    <property type="evidence" value="ECO:0007669"/>
    <property type="project" value="UniProtKB-KW"/>
</dbReference>
<evidence type="ECO:0000259" key="12">
    <source>
        <dbReference type="SMART" id="SM00656"/>
    </source>
</evidence>
<keyword evidence="9" id="KW-0119">Carbohydrate metabolism</keyword>
<dbReference type="PANTHER" id="PTHR31683:SF18">
    <property type="entry name" value="PECTATE LYASE 21-RELATED"/>
    <property type="match status" value="1"/>
</dbReference>
<evidence type="ECO:0000313" key="14">
    <source>
        <dbReference type="Proteomes" id="UP000214603"/>
    </source>
</evidence>
<accession>A0A225MI29</accession>
<gene>
    <name evidence="13" type="ORF">CEY11_10015</name>
</gene>
<dbReference type="OrthoDB" id="8660908at2"/>
<feature type="signal peptide" evidence="11">
    <location>
        <begin position="1"/>
        <end position="18"/>
    </location>
</feature>
<keyword evidence="7" id="KW-0106">Calcium</keyword>
<keyword evidence="5" id="KW-0479">Metal-binding</keyword>
<dbReference type="Pfam" id="PF00544">
    <property type="entry name" value="Pectate_lyase_4"/>
    <property type="match status" value="1"/>
</dbReference>
<feature type="domain" description="Pectate lyase" evidence="12">
    <location>
        <begin position="92"/>
        <end position="276"/>
    </location>
</feature>
<evidence type="ECO:0000256" key="3">
    <source>
        <dbReference type="ARBA" id="ARBA00005220"/>
    </source>
</evidence>
<comment type="catalytic activity">
    <reaction evidence="1">
        <text>Eliminative cleavage of (1-&gt;4)-alpha-D-galacturonan to give oligosaccharides with 4-deoxy-alpha-D-galact-4-enuronosyl groups at their non-reducing ends.</text>
        <dbReference type="EC" id="4.2.2.2"/>
    </reaction>
</comment>
<proteinExistence type="inferred from homology"/>
<evidence type="ECO:0000313" key="13">
    <source>
        <dbReference type="EMBL" id="OWT60562.1"/>
    </source>
</evidence>